<dbReference type="InterPro" id="IPR013099">
    <property type="entry name" value="K_chnl_dom"/>
</dbReference>
<dbReference type="InterPro" id="IPR027359">
    <property type="entry name" value="Volt_channel_dom_sf"/>
</dbReference>
<evidence type="ECO:0000256" key="7">
    <source>
        <dbReference type="ARBA" id="ARBA00023303"/>
    </source>
</evidence>
<dbReference type="PRINTS" id="PR00169">
    <property type="entry name" value="KCHANNEL"/>
</dbReference>
<dbReference type="Gene3D" id="1.20.5.110">
    <property type="match status" value="1"/>
</dbReference>
<feature type="transmembrane region" description="Helical" evidence="8">
    <location>
        <begin position="146"/>
        <end position="165"/>
    </location>
</feature>
<evidence type="ECO:0000313" key="10">
    <source>
        <dbReference type="EMBL" id="GAA5140837.1"/>
    </source>
</evidence>
<dbReference type="SUPFAM" id="SSF81324">
    <property type="entry name" value="Voltage-gated potassium channels"/>
    <property type="match status" value="1"/>
</dbReference>
<dbReference type="RefSeq" id="WP_345453363.1">
    <property type="nucleotide sequence ID" value="NZ_BAABKG010000001.1"/>
</dbReference>
<keyword evidence="4 8" id="KW-1133">Transmembrane helix</keyword>
<dbReference type="EMBL" id="BAABKG010000001">
    <property type="protein sequence ID" value="GAA5140837.1"/>
    <property type="molecule type" value="Genomic_DNA"/>
</dbReference>
<sequence length="227" mass="24438">MEDRVERWERRVEVPLLLLAVAFLVAYAWPVLDPRLDGSLVDGLAVLSWSVWAAFLLDFVVRVALARRRRHYVVHHWYDVALVALPMLRPLRLLRLVALARLLDRSARANLTGRVGIYVGAVLVSAVGLGALAVLDAEQDAPGATITGIGDALWWAVSTVTTVGYGDVYPVTTTGRFVGVALMVVGVAAVGIATALLAAWLITYLTAEEAEAELEAVEAAEAAEVAE</sequence>
<evidence type="ECO:0000259" key="9">
    <source>
        <dbReference type="Pfam" id="PF07885"/>
    </source>
</evidence>
<keyword evidence="6 8" id="KW-0472">Membrane</keyword>
<dbReference type="PANTHER" id="PTHR11537">
    <property type="entry name" value="VOLTAGE-GATED POTASSIUM CHANNEL"/>
    <property type="match status" value="1"/>
</dbReference>
<evidence type="ECO:0000256" key="2">
    <source>
        <dbReference type="ARBA" id="ARBA00022448"/>
    </source>
</evidence>
<keyword evidence="11" id="KW-1185">Reference proteome</keyword>
<name>A0ABP9P4W0_9ACTN</name>
<evidence type="ECO:0000256" key="5">
    <source>
        <dbReference type="ARBA" id="ARBA00023065"/>
    </source>
</evidence>
<dbReference type="PANTHER" id="PTHR11537:SF254">
    <property type="entry name" value="POTASSIUM VOLTAGE-GATED CHANNEL PROTEIN SHAB"/>
    <property type="match status" value="1"/>
</dbReference>
<evidence type="ECO:0000313" key="11">
    <source>
        <dbReference type="Proteomes" id="UP001500221"/>
    </source>
</evidence>
<dbReference type="Gene3D" id="1.20.120.350">
    <property type="entry name" value="Voltage-gated potassium channels. Chain C"/>
    <property type="match status" value="1"/>
</dbReference>
<dbReference type="Proteomes" id="UP001500221">
    <property type="component" value="Unassembled WGS sequence"/>
</dbReference>
<dbReference type="Pfam" id="PF07885">
    <property type="entry name" value="Ion_trans_2"/>
    <property type="match status" value="1"/>
</dbReference>
<evidence type="ECO:0000256" key="3">
    <source>
        <dbReference type="ARBA" id="ARBA00022692"/>
    </source>
</evidence>
<keyword evidence="7" id="KW-0407">Ion channel</keyword>
<dbReference type="InterPro" id="IPR028325">
    <property type="entry name" value="VG_K_chnl"/>
</dbReference>
<evidence type="ECO:0000256" key="4">
    <source>
        <dbReference type="ARBA" id="ARBA00022989"/>
    </source>
</evidence>
<keyword evidence="2" id="KW-0813">Transport</keyword>
<comment type="caution">
    <text evidence="10">The sequence shown here is derived from an EMBL/GenBank/DDBJ whole genome shotgun (WGS) entry which is preliminary data.</text>
</comment>
<organism evidence="10 11">
    <name type="scientific">Nocardioides marinquilinus</name>
    <dbReference type="NCBI Taxonomy" id="1210400"/>
    <lineage>
        <taxon>Bacteria</taxon>
        <taxon>Bacillati</taxon>
        <taxon>Actinomycetota</taxon>
        <taxon>Actinomycetes</taxon>
        <taxon>Propionibacteriales</taxon>
        <taxon>Nocardioidaceae</taxon>
        <taxon>Nocardioides</taxon>
    </lineage>
</organism>
<dbReference type="Gene3D" id="1.10.287.70">
    <property type="match status" value="1"/>
</dbReference>
<protein>
    <recommendedName>
        <fullName evidence="9">Potassium channel domain-containing protein</fullName>
    </recommendedName>
</protein>
<proteinExistence type="predicted"/>
<feature type="transmembrane region" description="Helical" evidence="8">
    <location>
        <begin position="12"/>
        <end position="32"/>
    </location>
</feature>
<gene>
    <name evidence="10" type="ORF">GCM10023340_01620</name>
</gene>
<comment type="subcellular location">
    <subcellularLocation>
        <location evidence="1">Membrane</location>
        <topology evidence="1">Multi-pass membrane protein</topology>
    </subcellularLocation>
</comment>
<keyword evidence="5" id="KW-0406">Ion transport</keyword>
<evidence type="ECO:0000256" key="6">
    <source>
        <dbReference type="ARBA" id="ARBA00023136"/>
    </source>
</evidence>
<feature type="domain" description="Potassium channel" evidence="9">
    <location>
        <begin position="147"/>
        <end position="201"/>
    </location>
</feature>
<reference evidence="11" key="1">
    <citation type="journal article" date="2019" name="Int. J. Syst. Evol. Microbiol.">
        <title>The Global Catalogue of Microorganisms (GCM) 10K type strain sequencing project: providing services to taxonomists for standard genome sequencing and annotation.</title>
        <authorList>
            <consortium name="The Broad Institute Genomics Platform"/>
            <consortium name="The Broad Institute Genome Sequencing Center for Infectious Disease"/>
            <person name="Wu L."/>
            <person name="Ma J."/>
        </authorList>
    </citation>
    <scope>NUCLEOTIDE SEQUENCE [LARGE SCALE GENOMIC DNA]</scope>
    <source>
        <strain evidence="11">JCM 18459</strain>
    </source>
</reference>
<accession>A0ABP9P4W0</accession>
<keyword evidence="3 8" id="KW-0812">Transmembrane</keyword>
<feature type="transmembrane region" description="Helical" evidence="8">
    <location>
        <begin position="44"/>
        <end position="65"/>
    </location>
</feature>
<evidence type="ECO:0000256" key="8">
    <source>
        <dbReference type="SAM" id="Phobius"/>
    </source>
</evidence>
<feature type="transmembrane region" description="Helical" evidence="8">
    <location>
        <begin position="115"/>
        <end position="134"/>
    </location>
</feature>
<feature type="transmembrane region" description="Helical" evidence="8">
    <location>
        <begin position="177"/>
        <end position="202"/>
    </location>
</feature>
<evidence type="ECO:0000256" key="1">
    <source>
        <dbReference type="ARBA" id="ARBA00004141"/>
    </source>
</evidence>